<keyword evidence="3" id="KW-1185">Reference proteome</keyword>
<dbReference type="InterPro" id="IPR009769">
    <property type="entry name" value="EDR2_C"/>
</dbReference>
<evidence type="ECO:0000313" key="3">
    <source>
        <dbReference type="Proteomes" id="UP001179952"/>
    </source>
</evidence>
<dbReference type="PANTHER" id="PTHR31558">
    <property type="entry name" value="CW14 PROTEIN"/>
    <property type="match status" value="1"/>
</dbReference>
<dbReference type="Proteomes" id="UP001179952">
    <property type="component" value="Unassembled WGS sequence"/>
</dbReference>
<dbReference type="EMBL" id="JAUJYN010000012">
    <property type="protein sequence ID" value="KAK1259961.1"/>
    <property type="molecule type" value="Genomic_DNA"/>
</dbReference>
<sequence length="200" mass="23156">MPILWKEEEEWRQHTRKVWLKSGNKNTKFFHKMASSMCPGKLDYLPQDSNGTTLRREDQIATVPAAYANLVIAASELRIILYEMVMQASSDDSVLWRRNADKEVTLYSFYAAVSLLFLQMVGRSMDMIVEWDKKKELARNYAAYYPFGVDVFLCQQKISHIARFVELPSVNSSGKFPTILVVNVQDPNRYDNSRKEIGEE</sequence>
<dbReference type="AlphaFoldDB" id="A0AAV9A795"/>
<dbReference type="Pfam" id="PF07059">
    <property type="entry name" value="EDR2_C"/>
    <property type="match status" value="1"/>
</dbReference>
<dbReference type="PANTHER" id="PTHR31558:SF3">
    <property type="entry name" value="CW14 PROTEIN"/>
    <property type="match status" value="1"/>
</dbReference>
<evidence type="ECO:0000313" key="2">
    <source>
        <dbReference type="EMBL" id="KAK1259961.1"/>
    </source>
</evidence>
<name>A0AAV9A795_ACOGR</name>
<proteinExistence type="predicted"/>
<reference evidence="2" key="1">
    <citation type="journal article" date="2023" name="Nat. Commun.">
        <title>Diploid and tetraploid genomes of Acorus and the evolution of monocots.</title>
        <authorList>
            <person name="Ma L."/>
            <person name="Liu K.W."/>
            <person name="Li Z."/>
            <person name="Hsiao Y.Y."/>
            <person name="Qi Y."/>
            <person name="Fu T."/>
            <person name="Tang G.D."/>
            <person name="Zhang D."/>
            <person name="Sun W.H."/>
            <person name="Liu D.K."/>
            <person name="Li Y."/>
            <person name="Chen G.Z."/>
            <person name="Liu X.D."/>
            <person name="Liao X.Y."/>
            <person name="Jiang Y.T."/>
            <person name="Yu X."/>
            <person name="Hao Y."/>
            <person name="Huang J."/>
            <person name="Zhao X.W."/>
            <person name="Ke S."/>
            <person name="Chen Y.Y."/>
            <person name="Wu W.L."/>
            <person name="Hsu J.L."/>
            <person name="Lin Y.F."/>
            <person name="Huang M.D."/>
            <person name="Li C.Y."/>
            <person name="Huang L."/>
            <person name="Wang Z.W."/>
            <person name="Zhao X."/>
            <person name="Zhong W.Y."/>
            <person name="Peng D.H."/>
            <person name="Ahmad S."/>
            <person name="Lan S."/>
            <person name="Zhang J.S."/>
            <person name="Tsai W.C."/>
            <person name="Van de Peer Y."/>
            <person name="Liu Z.J."/>
        </authorList>
    </citation>
    <scope>NUCLEOTIDE SEQUENCE</scope>
    <source>
        <strain evidence="2">SCP</strain>
    </source>
</reference>
<feature type="domain" description="Protein ENHANCED DISEASE RESISTANCE 2 C-terminal" evidence="1">
    <location>
        <begin position="132"/>
        <end position="188"/>
    </location>
</feature>
<gene>
    <name evidence="2" type="ORF">QJS04_geneDACA019998</name>
</gene>
<comment type="caution">
    <text evidence="2">The sequence shown here is derived from an EMBL/GenBank/DDBJ whole genome shotgun (WGS) entry which is preliminary data.</text>
</comment>
<accession>A0AAV9A795</accession>
<organism evidence="2 3">
    <name type="scientific">Acorus gramineus</name>
    <name type="common">Dwarf sweet flag</name>
    <dbReference type="NCBI Taxonomy" id="55184"/>
    <lineage>
        <taxon>Eukaryota</taxon>
        <taxon>Viridiplantae</taxon>
        <taxon>Streptophyta</taxon>
        <taxon>Embryophyta</taxon>
        <taxon>Tracheophyta</taxon>
        <taxon>Spermatophyta</taxon>
        <taxon>Magnoliopsida</taxon>
        <taxon>Liliopsida</taxon>
        <taxon>Acoraceae</taxon>
        <taxon>Acorus</taxon>
    </lineage>
</organism>
<reference evidence="2" key="2">
    <citation type="submission" date="2023-06" db="EMBL/GenBank/DDBJ databases">
        <authorList>
            <person name="Ma L."/>
            <person name="Liu K.-W."/>
            <person name="Li Z."/>
            <person name="Hsiao Y.-Y."/>
            <person name="Qi Y."/>
            <person name="Fu T."/>
            <person name="Tang G."/>
            <person name="Zhang D."/>
            <person name="Sun W.-H."/>
            <person name="Liu D.-K."/>
            <person name="Li Y."/>
            <person name="Chen G.-Z."/>
            <person name="Liu X.-D."/>
            <person name="Liao X.-Y."/>
            <person name="Jiang Y.-T."/>
            <person name="Yu X."/>
            <person name="Hao Y."/>
            <person name="Huang J."/>
            <person name="Zhao X.-W."/>
            <person name="Ke S."/>
            <person name="Chen Y.-Y."/>
            <person name="Wu W.-L."/>
            <person name="Hsu J.-L."/>
            <person name="Lin Y.-F."/>
            <person name="Huang M.-D."/>
            <person name="Li C.-Y."/>
            <person name="Huang L."/>
            <person name="Wang Z.-W."/>
            <person name="Zhao X."/>
            <person name="Zhong W.-Y."/>
            <person name="Peng D.-H."/>
            <person name="Ahmad S."/>
            <person name="Lan S."/>
            <person name="Zhang J.-S."/>
            <person name="Tsai W.-C."/>
            <person name="Van De Peer Y."/>
            <person name="Liu Z.-J."/>
        </authorList>
    </citation>
    <scope>NUCLEOTIDE SEQUENCE</scope>
    <source>
        <strain evidence="2">SCP</strain>
        <tissue evidence="2">Leaves</tissue>
    </source>
</reference>
<evidence type="ECO:0000259" key="1">
    <source>
        <dbReference type="Pfam" id="PF07059"/>
    </source>
</evidence>
<protein>
    <recommendedName>
        <fullName evidence="1">Protein ENHANCED DISEASE RESISTANCE 2 C-terminal domain-containing protein</fullName>
    </recommendedName>
</protein>